<feature type="transmembrane region" description="Helical" evidence="1">
    <location>
        <begin position="50"/>
        <end position="72"/>
    </location>
</feature>
<dbReference type="WBParaSite" id="Csp11.Scaffold629.g12616.t1">
    <property type="protein sequence ID" value="Csp11.Scaffold629.g12616.t1"/>
    <property type="gene ID" value="Csp11.Scaffold629.g12616"/>
</dbReference>
<evidence type="ECO:0000256" key="1">
    <source>
        <dbReference type="SAM" id="Phobius"/>
    </source>
</evidence>
<keyword evidence="1" id="KW-0812">Transmembrane</keyword>
<keyword evidence="1" id="KW-1133">Transmembrane helix</keyword>
<evidence type="ECO:0000313" key="3">
    <source>
        <dbReference type="WBParaSite" id="Csp11.Scaffold629.g12616.t1"/>
    </source>
</evidence>
<sequence>MKNIIAIGVIHIIMGLFNAHHLAHLVVFLNFWAFRVSQDDIECISDETKIVMLISIKTVIFIILIYNTSLVYPMDVPFQDSKGSYIVNFLAYTAFTTLQKAENRVAANLGIP</sequence>
<name>A0A1I7TWX5_9PELO</name>
<organism evidence="2 3">
    <name type="scientific">Caenorhabditis tropicalis</name>
    <dbReference type="NCBI Taxonomy" id="1561998"/>
    <lineage>
        <taxon>Eukaryota</taxon>
        <taxon>Metazoa</taxon>
        <taxon>Ecdysozoa</taxon>
        <taxon>Nematoda</taxon>
        <taxon>Chromadorea</taxon>
        <taxon>Rhabditida</taxon>
        <taxon>Rhabditina</taxon>
        <taxon>Rhabditomorpha</taxon>
        <taxon>Rhabditoidea</taxon>
        <taxon>Rhabditidae</taxon>
        <taxon>Peloderinae</taxon>
        <taxon>Caenorhabditis</taxon>
    </lineage>
</organism>
<dbReference type="Proteomes" id="UP000095282">
    <property type="component" value="Unplaced"/>
</dbReference>
<feature type="transmembrane region" description="Helical" evidence="1">
    <location>
        <begin position="6"/>
        <end position="29"/>
    </location>
</feature>
<accession>A0A1I7TWX5</accession>
<keyword evidence="1" id="KW-0472">Membrane</keyword>
<keyword evidence="2" id="KW-1185">Reference proteome</keyword>
<protein>
    <submittedName>
        <fullName evidence="3">7TM_GPCR_Srx domain-containing protein</fullName>
    </submittedName>
</protein>
<evidence type="ECO:0000313" key="2">
    <source>
        <dbReference type="Proteomes" id="UP000095282"/>
    </source>
</evidence>
<reference evidence="3" key="1">
    <citation type="submission" date="2016-11" db="UniProtKB">
        <authorList>
            <consortium name="WormBaseParasite"/>
        </authorList>
    </citation>
    <scope>IDENTIFICATION</scope>
</reference>
<proteinExistence type="predicted"/>
<dbReference type="AlphaFoldDB" id="A0A1I7TWX5"/>